<gene>
    <name evidence="3" type="ORF">X798_00319</name>
</gene>
<evidence type="ECO:0000313" key="3">
    <source>
        <dbReference type="EMBL" id="OZC12687.1"/>
    </source>
</evidence>
<organism evidence="3 4">
    <name type="scientific">Onchocerca flexuosa</name>
    <dbReference type="NCBI Taxonomy" id="387005"/>
    <lineage>
        <taxon>Eukaryota</taxon>
        <taxon>Metazoa</taxon>
        <taxon>Ecdysozoa</taxon>
        <taxon>Nematoda</taxon>
        <taxon>Chromadorea</taxon>
        <taxon>Rhabditida</taxon>
        <taxon>Spirurina</taxon>
        <taxon>Spiruromorpha</taxon>
        <taxon>Filarioidea</taxon>
        <taxon>Onchocercidae</taxon>
        <taxon>Onchocerca</taxon>
    </lineage>
</organism>
<name>A0A238C5F7_9BILA</name>
<dbReference type="AlphaFoldDB" id="A0A238C5F7"/>
<dbReference type="Proteomes" id="UP000242913">
    <property type="component" value="Unassembled WGS sequence"/>
</dbReference>
<protein>
    <submittedName>
        <fullName evidence="3">SNF7 family protein</fullName>
    </submittedName>
</protein>
<dbReference type="EMBL" id="KZ269977">
    <property type="protein sequence ID" value="OZC12687.1"/>
    <property type="molecule type" value="Genomic_DNA"/>
</dbReference>
<comment type="similarity">
    <text evidence="1">Belongs to the SNF7 family.</text>
</comment>
<dbReference type="InterPro" id="IPR005024">
    <property type="entry name" value="Snf7_fam"/>
</dbReference>
<dbReference type="Gene3D" id="6.10.140.1230">
    <property type="match status" value="1"/>
</dbReference>
<dbReference type="PANTHER" id="PTHR10476">
    <property type="entry name" value="CHARGED MULTIVESICULAR BODY PROTEIN"/>
    <property type="match status" value="1"/>
</dbReference>
<evidence type="ECO:0000256" key="1">
    <source>
        <dbReference type="ARBA" id="ARBA00006190"/>
    </source>
</evidence>
<dbReference type="OrthoDB" id="5594417at2759"/>
<reference evidence="3 4" key="1">
    <citation type="submission" date="2015-12" db="EMBL/GenBank/DDBJ databases">
        <title>Draft genome of the nematode, Onchocerca flexuosa.</title>
        <authorList>
            <person name="Mitreva M."/>
        </authorList>
    </citation>
    <scope>NUCLEOTIDE SEQUENCE [LARGE SCALE GENOMIC DNA]</scope>
    <source>
        <strain evidence="3">Red Deer</strain>
    </source>
</reference>
<proteinExistence type="inferred from homology"/>
<keyword evidence="4" id="KW-1185">Reference proteome</keyword>
<evidence type="ECO:0000256" key="2">
    <source>
        <dbReference type="SAM" id="MobiDB-lite"/>
    </source>
</evidence>
<evidence type="ECO:0000313" key="4">
    <source>
        <dbReference type="Proteomes" id="UP000242913"/>
    </source>
</evidence>
<dbReference type="Pfam" id="PF03357">
    <property type="entry name" value="Snf7"/>
    <property type="match status" value="1"/>
</dbReference>
<accession>A0A238C5F7</accession>
<sequence length="199" mass="22657">MRRNESALRQTNRQIANDRRSLERKEKELEFEIKKLAKQGHKEACNILIKELLQLRKQKVKNLNISAHMNSINAKNREMYSMGQMASAVGKTTSTMKIIEKQLPVEKLAKNLDEFVKTQERLGMTDKIVSDAFDTMLEESDDDEKQDSVVRQVLDEIGIDLNAQLSKAQEISSSTAPTNELSSELGDPNLNKLLNELKL</sequence>
<feature type="region of interest" description="Disordered" evidence="2">
    <location>
        <begin position="1"/>
        <end position="21"/>
    </location>
</feature>
<dbReference type="GO" id="GO:0007034">
    <property type="term" value="P:vacuolar transport"/>
    <property type="evidence" value="ECO:0007669"/>
    <property type="project" value="InterPro"/>
</dbReference>